<dbReference type="STRING" id="568069.A0A1J1IS04"/>
<feature type="domain" description="Thioredoxin" evidence="7">
    <location>
        <begin position="7"/>
        <end position="124"/>
    </location>
</feature>
<dbReference type="Pfam" id="PF06110">
    <property type="entry name" value="TXD17-like_Trx"/>
    <property type="match status" value="1"/>
</dbReference>
<sequence>MVDKHFVEGFEDFMKFVKDFKAEEKVVNILFTGKKDEKGVSWCPDCNEAEPFIEDALDKYGEGTVLITVEVGDRTFWKDINNPFRKDKDCHLSVIPTLVRWKHQQRLEGEQLLKPELLQMFFADEDD</sequence>
<evidence type="ECO:0000256" key="5">
    <source>
        <dbReference type="ARBA" id="ARBA00023157"/>
    </source>
</evidence>
<dbReference type="GO" id="GO:0047134">
    <property type="term" value="F:protein-disulfide reductase [NAD(P)H] activity"/>
    <property type="evidence" value="ECO:0007669"/>
    <property type="project" value="InterPro"/>
</dbReference>
<keyword evidence="4" id="KW-0963">Cytoplasm</keyword>
<evidence type="ECO:0000256" key="1">
    <source>
        <dbReference type="ARBA" id="ARBA00004496"/>
    </source>
</evidence>
<dbReference type="GO" id="GO:0005829">
    <property type="term" value="C:cytosol"/>
    <property type="evidence" value="ECO:0007669"/>
    <property type="project" value="TreeGrafter"/>
</dbReference>
<evidence type="ECO:0000313" key="9">
    <source>
        <dbReference type="Proteomes" id="UP000183832"/>
    </source>
</evidence>
<keyword evidence="9" id="KW-1185">Reference proteome</keyword>
<dbReference type="OrthoDB" id="78947at2759"/>
<dbReference type="EMBL" id="CVRI01000059">
    <property type="protein sequence ID" value="CRL03021.1"/>
    <property type="molecule type" value="Genomic_DNA"/>
</dbReference>
<dbReference type="AlphaFoldDB" id="A0A1J1IS04"/>
<name>A0A1J1IS04_9DIPT</name>
<evidence type="ECO:0000256" key="6">
    <source>
        <dbReference type="ARBA" id="ARBA00023284"/>
    </source>
</evidence>
<dbReference type="CDD" id="cd02952">
    <property type="entry name" value="TRP14_like"/>
    <property type="match status" value="1"/>
</dbReference>
<dbReference type="SUPFAM" id="SSF52833">
    <property type="entry name" value="Thioredoxin-like"/>
    <property type="match status" value="1"/>
</dbReference>
<dbReference type="PANTHER" id="PTHR12452:SF6">
    <property type="entry name" value="THIOREDOXIN DOMAIN-CONTAINING PROTEIN 17"/>
    <property type="match status" value="1"/>
</dbReference>
<dbReference type="PANTHER" id="PTHR12452">
    <property type="entry name" value="42-9-9 PROTEIN-RELATED"/>
    <property type="match status" value="1"/>
</dbReference>
<dbReference type="FunFam" id="3.40.30.10:FF:000124">
    <property type="entry name" value="Thioredoxin domain-containing 17"/>
    <property type="match status" value="1"/>
</dbReference>
<dbReference type="InterPro" id="IPR010357">
    <property type="entry name" value="TXNDC17_dom"/>
</dbReference>
<keyword evidence="6" id="KW-0676">Redox-active center</keyword>
<evidence type="ECO:0000256" key="2">
    <source>
        <dbReference type="ARBA" id="ARBA00008987"/>
    </source>
</evidence>
<reference evidence="8 9" key="1">
    <citation type="submission" date="2015-04" db="EMBL/GenBank/DDBJ databases">
        <authorList>
            <person name="Syromyatnikov M.Y."/>
            <person name="Popov V.N."/>
        </authorList>
    </citation>
    <scope>NUCLEOTIDE SEQUENCE [LARGE SCALE GENOMIC DNA]</scope>
</reference>
<dbReference type="Proteomes" id="UP000183832">
    <property type="component" value="Unassembled WGS sequence"/>
</dbReference>
<evidence type="ECO:0000256" key="3">
    <source>
        <dbReference type="ARBA" id="ARBA00016949"/>
    </source>
</evidence>
<accession>A0A1J1IS04</accession>
<comment type="subcellular location">
    <subcellularLocation>
        <location evidence="1">Cytoplasm</location>
    </subcellularLocation>
</comment>
<protein>
    <recommendedName>
        <fullName evidence="3">Thioredoxin domain-containing protein 17</fullName>
    </recommendedName>
</protein>
<keyword evidence="5" id="KW-1015">Disulfide bond</keyword>
<evidence type="ECO:0000313" key="8">
    <source>
        <dbReference type="EMBL" id="CRL03021.1"/>
    </source>
</evidence>
<comment type="similarity">
    <text evidence="2">Belongs to the thioredoxin family.</text>
</comment>
<evidence type="ECO:0000259" key="7">
    <source>
        <dbReference type="Pfam" id="PF06110"/>
    </source>
</evidence>
<gene>
    <name evidence="8" type="ORF">CLUMA_CG016468</name>
</gene>
<dbReference type="InterPro" id="IPR036249">
    <property type="entry name" value="Thioredoxin-like_sf"/>
</dbReference>
<evidence type="ECO:0000256" key="4">
    <source>
        <dbReference type="ARBA" id="ARBA00022490"/>
    </source>
</evidence>
<organism evidence="8 9">
    <name type="scientific">Clunio marinus</name>
    <dbReference type="NCBI Taxonomy" id="568069"/>
    <lineage>
        <taxon>Eukaryota</taxon>
        <taxon>Metazoa</taxon>
        <taxon>Ecdysozoa</taxon>
        <taxon>Arthropoda</taxon>
        <taxon>Hexapoda</taxon>
        <taxon>Insecta</taxon>
        <taxon>Pterygota</taxon>
        <taxon>Neoptera</taxon>
        <taxon>Endopterygota</taxon>
        <taxon>Diptera</taxon>
        <taxon>Nematocera</taxon>
        <taxon>Chironomoidea</taxon>
        <taxon>Chironomidae</taxon>
        <taxon>Clunio</taxon>
    </lineage>
</organism>
<proteinExistence type="inferred from homology"/>
<dbReference type="Gene3D" id="3.40.30.10">
    <property type="entry name" value="Glutaredoxin"/>
    <property type="match status" value="1"/>
</dbReference>
<dbReference type="InterPro" id="IPR045108">
    <property type="entry name" value="TXNDC17-like"/>
</dbReference>